<evidence type="ECO:0000259" key="4">
    <source>
        <dbReference type="PROSITE" id="PS51006"/>
    </source>
</evidence>
<dbReference type="OrthoDB" id="5953636at2759"/>
<dbReference type="PROSITE" id="PS51006">
    <property type="entry name" value="PABS_2"/>
    <property type="match status" value="1"/>
</dbReference>
<dbReference type="InterPro" id="IPR035246">
    <property type="entry name" value="Spermidine_synt_N"/>
</dbReference>
<evidence type="ECO:0000256" key="3">
    <source>
        <dbReference type="PROSITE-ProRule" id="PRU00354"/>
    </source>
</evidence>
<dbReference type="STRING" id="48709.A0A1D2MIT7"/>
<dbReference type="PANTHER" id="PTHR46315:SF1">
    <property type="entry name" value="SPERMINE SYNTHASE"/>
    <property type="match status" value="1"/>
</dbReference>
<dbReference type="InterPro" id="IPR037163">
    <property type="entry name" value="Spermidine_synt_N_sf"/>
</dbReference>
<accession>A0A1D2MIT7</accession>
<dbReference type="GO" id="GO:0006597">
    <property type="term" value="P:spermine biosynthetic process"/>
    <property type="evidence" value="ECO:0007669"/>
    <property type="project" value="InterPro"/>
</dbReference>
<sequence>MGSCANTILLDFSVHPSYLTDEGNFNLTLIVEAHYSLLLPHYFLPSGFQKLEKEIVSELEKHMGVNSLVKLLGKMISPIGDNLSIYSGPRLSVINFRTFPNGLVTINIDYFMEEGAQPLLTLEESRGLELAWGTLGNKFKSVTLPAIKRGTPFDIYFLSSDERIMEYDIDQVIYDDRSPFQHIQILHSNTFGNMLVLDDLQNLAESDLIYTESIMCRGIENYKDKEILILGGGDGALLNELRKEQPKHITMVEIDEMVMQICKVYLRPACGDTLDTYKGENYDIVVGDCMLYMDNCKKEGKTFDYVIADLTDIPISPTPQGELWDFIKKILNMSFSVLNSNGKYFTHGNGSSSPKALKMFEDVLDQLDIPVTFTRTHAFVPSFLEDWVFYQIQRKKV</sequence>
<dbReference type="GO" id="GO:0016768">
    <property type="term" value="F:spermine synthase activity"/>
    <property type="evidence" value="ECO:0007669"/>
    <property type="project" value="InterPro"/>
</dbReference>
<feature type="domain" description="PABS" evidence="4">
    <location>
        <begin position="154"/>
        <end position="395"/>
    </location>
</feature>
<protein>
    <submittedName>
        <fullName evidence="5">Spermine synthase</fullName>
    </submittedName>
</protein>
<name>A0A1D2MIT7_ORCCI</name>
<evidence type="ECO:0000256" key="1">
    <source>
        <dbReference type="ARBA" id="ARBA00007867"/>
    </source>
</evidence>
<dbReference type="EMBL" id="LJIJ01001119">
    <property type="protein sequence ID" value="ODM92916.1"/>
    <property type="molecule type" value="Genomic_DNA"/>
</dbReference>
<evidence type="ECO:0000313" key="6">
    <source>
        <dbReference type="Proteomes" id="UP000094527"/>
    </source>
</evidence>
<dbReference type="HAMAP" id="MF_00198">
    <property type="entry name" value="Spermidine_synth"/>
    <property type="match status" value="1"/>
</dbReference>
<dbReference type="PANTHER" id="PTHR46315">
    <property type="entry name" value="SPERMINE SYNTHASE"/>
    <property type="match status" value="1"/>
</dbReference>
<dbReference type="Pfam" id="PF17284">
    <property type="entry name" value="Spermine_synt_N"/>
    <property type="match status" value="1"/>
</dbReference>
<keyword evidence="2 3" id="KW-0808">Transferase</keyword>
<dbReference type="PROSITE" id="PS01330">
    <property type="entry name" value="PABS_1"/>
    <property type="match status" value="1"/>
</dbReference>
<dbReference type="InterPro" id="IPR029063">
    <property type="entry name" value="SAM-dependent_MTases_sf"/>
</dbReference>
<dbReference type="SUPFAM" id="SSF53335">
    <property type="entry name" value="S-adenosyl-L-methionine-dependent methyltransferases"/>
    <property type="match status" value="1"/>
</dbReference>
<comment type="caution">
    <text evidence="5">The sequence shown here is derived from an EMBL/GenBank/DDBJ whole genome shotgun (WGS) entry which is preliminary data.</text>
</comment>
<dbReference type="Gene3D" id="3.40.50.150">
    <property type="entry name" value="Vaccinia Virus protein VP39"/>
    <property type="match status" value="1"/>
</dbReference>
<evidence type="ECO:0000256" key="2">
    <source>
        <dbReference type="ARBA" id="ARBA00022679"/>
    </source>
</evidence>
<dbReference type="CDD" id="cd02440">
    <property type="entry name" value="AdoMet_MTases"/>
    <property type="match status" value="1"/>
</dbReference>
<evidence type="ECO:0000313" key="5">
    <source>
        <dbReference type="EMBL" id="ODM92916.1"/>
    </source>
</evidence>
<dbReference type="InterPro" id="IPR001045">
    <property type="entry name" value="Spermi_synthase"/>
</dbReference>
<gene>
    <name evidence="5" type="ORF">Ocin01_13769</name>
</gene>
<organism evidence="5 6">
    <name type="scientific">Orchesella cincta</name>
    <name type="common">Springtail</name>
    <name type="synonym">Podura cincta</name>
    <dbReference type="NCBI Taxonomy" id="48709"/>
    <lineage>
        <taxon>Eukaryota</taxon>
        <taxon>Metazoa</taxon>
        <taxon>Ecdysozoa</taxon>
        <taxon>Arthropoda</taxon>
        <taxon>Hexapoda</taxon>
        <taxon>Collembola</taxon>
        <taxon>Entomobryomorpha</taxon>
        <taxon>Entomobryoidea</taxon>
        <taxon>Orchesellidae</taxon>
        <taxon>Orchesellinae</taxon>
        <taxon>Orchesella</taxon>
    </lineage>
</organism>
<feature type="active site" description="Proton acceptor" evidence="3">
    <location>
        <position position="309"/>
    </location>
</feature>
<dbReference type="AlphaFoldDB" id="A0A1D2MIT7"/>
<dbReference type="InterPro" id="IPR030374">
    <property type="entry name" value="PABS"/>
</dbReference>
<dbReference type="Proteomes" id="UP000094527">
    <property type="component" value="Unassembled WGS sequence"/>
</dbReference>
<dbReference type="InterPro" id="IPR015576">
    <property type="entry name" value="Spermine_synthase_animal"/>
</dbReference>
<dbReference type="OMA" id="MSVQTIL"/>
<dbReference type="Gene3D" id="2.30.140.10">
    <property type="entry name" value="Spermidine synthase, tetramerisation domain"/>
    <property type="match status" value="1"/>
</dbReference>
<reference evidence="5 6" key="1">
    <citation type="journal article" date="2016" name="Genome Biol. Evol.">
        <title>Gene Family Evolution Reflects Adaptation to Soil Environmental Stressors in the Genome of the Collembolan Orchesella cincta.</title>
        <authorList>
            <person name="Faddeeva-Vakhrusheva A."/>
            <person name="Derks M.F."/>
            <person name="Anvar S.Y."/>
            <person name="Agamennone V."/>
            <person name="Suring W."/>
            <person name="Smit S."/>
            <person name="van Straalen N.M."/>
            <person name="Roelofs D."/>
        </authorList>
    </citation>
    <scope>NUCLEOTIDE SEQUENCE [LARGE SCALE GENOMIC DNA]</scope>
    <source>
        <tissue evidence="5">Mixed pool</tissue>
    </source>
</reference>
<keyword evidence="6" id="KW-1185">Reference proteome</keyword>
<proteinExistence type="inferred from homology"/>
<dbReference type="FunFam" id="3.40.50.150:FF:000197">
    <property type="entry name" value="spermine synthase isoform X2"/>
    <property type="match status" value="1"/>
</dbReference>
<dbReference type="Pfam" id="PF01564">
    <property type="entry name" value="Spermine_synth"/>
    <property type="match status" value="1"/>
</dbReference>
<comment type="similarity">
    <text evidence="1">Belongs to the spermidine/spermine synthase family.</text>
</comment>
<keyword evidence="3" id="KW-0620">Polyamine biosynthesis</keyword>
<dbReference type="InterPro" id="IPR030373">
    <property type="entry name" value="PABS_CS"/>
</dbReference>